<evidence type="ECO:0000256" key="1">
    <source>
        <dbReference type="SAM" id="Phobius"/>
    </source>
</evidence>
<comment type="caution">
    <text evidence="2">The sequence shown here is derived from an EMBL/GenBank/DDBJ whole genome shotgun (WGS) entry which is preliminary data.</text>
</comment>
<sequence>MTEHPLTLSRTETALLLVCASMLAAAGIYAWLACDLTGLPAGIAYGTDALLLSGLQLYPLLFLFALAGGFGCGALVSITLRQHGFMAERGPYHPGNTHPH</sequence>
<keyword evidence="1" id="KW-1133">Transmembrane helix</keyword>
<dbReference type="AlphaFoldDB" id="A0A2M9WDB7"/>
<keyword evidence="3" id="KW-1185">Reference proteome</keyword>
<gene>
    <name evidence="2" type="ORF">PRCB_10805</name>
</gene>
<organism evidence="2 3">
    <name type="scientific">Pantoea rodasii</name>
    <dbReference type="NCBI Taxonomy" id="1076549"/>
    <lineage>
        <taxon>Bacteria</taxon>
        <taxon>Pseudomonadati</taxon>
        <taxon>Pseudomonadota</taxon>
        <taxon>Gammaproteobacteria</taxon>
        <taxon>Enterobacterales</taxon>
        <taxon>Erwiniaceae</taxon>
        <taxon>Pantoea</taxon>
    </lineage>
</organism>
<protein>
    <submittedName>
        <fullName evidence="2">Uncharacterized protein</fullName>
    </submittedName>
</protein>
<feature type="transmembrane region" description="Helical" evidence="1">
    <location>
        <begin position="57"/>
        <end position="80"/>
    </location>
</feature>
<dbReference type="STRING" id="1076549.HA45_22265"/>
<reference evidence="2 3" key="1">
    <citation type="submission" date="2017-11" db="EMBL/GenBank/DDBJ databases">
        <title>The genome sequence of Pantoea rodasii DSM 26611.</title>
        <authorList>
            <person name="Gao J."/>
            <person name="Mao X."/>
            <person name="Sun J."/>
        </authorList>
    </citation>
    <scope>NUCLEOTIDE SEQUENCE [LARGE SCALE GENOMIC DNA]</scope>
    <source>
        <strain evidence="2 3">DSM 26611</strain>
    </source>
</reference>
<dbReference type="EMBL" id="PIQI01000015">
    <property type="protein sequence ID" value="PJZ05524.1"/>
    <property type="molecule type" value="Genomic_DNA"/>
</dbReference>
<feature type="transmembrane region" description="Helical" evidence="1">
    <location>
        <begin position="12"/>
        <end position="32"/>
    </location>
</feature>
<keyword evidence="1" id="KW-0472">Membrane</keyword>
<dbReference type="RefSeq" id="WP_100701699.1">
    <property type="nucleotide sequence ID" value="NZ_MLFP01000036.1"/>
</dbReference>
<name>A0A2M9WDB7_9GAMM</name>
<keyword evidence="1" id="KW-0812">Transmembrane</keyword>
<evidence type="ECO:0000313" key="3">
    <source>
        <dbReference type="Proteomes" id="UP000232062"/>
    </source>
</evidence>
<proteinExistence type="predicted"/>
<dbReference type="OrthoDB" id="6548933at2"/>
<dbReference type="Proteomes" id="UP000232062">
    <property type="component" value="Unassembled WGS sequence"/>
</dbReference>
<accession>A0A2M9WDB7</accession>
<evidence type="ECO:0000313" key="2">
    <source>
        <dbReference type="EMBL" id="PJZ05524.1"/>
    </source>
</evidence>